<evidence type="ECO:0000313" key="3">
    <source>
        <dbReference type="Proteomes" id="UP001165160"/>
    </source>
</evidence>
<name>A0A9W7BKB2_9STRA</name>
<comment type="caution">
    <text evidence="2">The sequence shown here is derived from an EMBL/GenBank/DDBJ whole genome shotgun (WGS) entry which is preliminary data.</text>
</comment>
<accession>A0A9W7BKB2</accession>
<proteinExistence type="predicted"/>
<dbReference type="Gene3D" id="2.10.50.10">
    <property type="entry name" value="Tumor Necrosis Factor Receptor, subunit A, domain 2"/>
    <property type="match status" value="1"/>
</dbReference>
<sequence length="507" mass="54706">MMIRTQRRSAPAEEQEDATASFELSKTVSVRGAEADKGRLSATEECRNVEAGEDEAGKLNRPETERSSRPNATKAAEDAMAFSGGFKNISEKKITDDFSDAFFAEGKRHYCPDPLTVSNKGDRGDIKPSSDFSKTKKVGADKSSKLKINYRPGIAFNRGELGSISPHGMRRAGRTTGLGKQQPSGPISKEGLGTAMTSNLLKPAPRELLLSADRLGSGTSENNPAKKIVAEGSERGSARLWDCGDAADPHVKKRRELIVRSDLGVERLYRNNSTNAEAKCKCLQQQYAHFAVMSGWKFMAKAVFLLCLLAGRGVGAKSDLVMRGGGGVTNREERATGEGHDQRRLSAMYTIITRDSYGDGWNNGVLSVIDTETSEVVTSSTGPTSGCKYNPPSNTCERTETFRLSCASFSASQAGSSYNNECSWVIKDSAGSTVAEASGTSSSTFTDPCVSCGLGYGSISETECEACPVGKYSDVDGPGFCKICEAGKYRGRWREDCESYKWSYMLP</sequence>
<dbReference type="AlphaFoldDB" id="A0A9W7BKB2"/>
<evidence type="ECO:0000313" key="2">
    <source>
        <dbReference type="EMBL" id="GMH89475.1"/>
    </source>
</evidence>
<feature type="compositionally biased region" description="Basic and acidic residues" evidence="1">
    <location>
        <begin position="33"/>
        <end position="68"/>
    </location>
</feature>
<organism evidence="2 3">
    <name type="scientific">Triparma verrucosa</name>
    <dbReference type="NCBI Taxonomy" id="1606542"/>
    <lineage>
        <taxon>Eukaryota</taxon>
        <taxon>Sar</taxon>
        <taxon>Stramenopiles</taxon>
        <taxon>Ochrophyta</taxon>
        <taxon>Bolidophyceae</taxon>
        <taxon>Parmales</taxon>
        <taxon>Triparmaceae</taxon>
        <taxon>Triparma</taxon>
    </lineage>
</organism>
<gene>
    <name evidence="2" type="ORF">TrVE_jg13106</name>
</gene>
<evidence type="ECO:0000256" key="1">
    <source>
        <dbReference type="SAM" id="MobiDB-lite"/>
    </source>
</evidence>
<feature type="region of interest" description="Disordered" evidence="1">
    <location>
        <begin position="1"/>
        <end position="74"/>
    </location>
</feature>
<dbReference type="Proteomes" id="UP001165160">
    <property type="component" value="Unassembled WGS sequence"/>
</dbReference>
<dbReference type="EMBL" id="BRXX01000094">
    <property type="protein sequence ID" value="GMH89475.1"/>
    <property type="molecule type" value="Genomic_DNA"/>
</dbReference>
<protein>
    <recommendedName>
        <fullName evidence="4">Tyrosine-protein kinase ephrin type A/B receptor-like domain-containing protein</fullName>
    </recommendedName>
</protein>
<feature type="region of interest" description="Disordered" evidence="1">
    <location>
        <begin position="172"/>
        <end position="192"/>
    </location>
</feature>
<feature type="region of interest" description="Disordered" evidence="1">
    <location>
        <begin position="115"/>
        <end position="138"/>
    </location>
</feature>
<evidence type="ECO:0008006" key="4">
    <source>
        <dbReference type="Google" id="ProtNLM"/>
    </source>
</evidence>
<keyword evidence="3" id="KW-1185">Reference proteome</keyword>
<reference evidence="3" key="1">
    <citation type="journal article" date="2023" name="Commun. Biol.">
        <title>Genome analysis of Parmales, the sister group of diatoms, reveals the evolutionary specialization of diatoms from phago-mixotrophs to photoautotrophs.</title>
        <authorList>
            <person name="Ban H."/>
            <person name="Sato S."/>
            <person name="Yoshikawa S."/>
            <person name="Yamada K."/>
            <person name="Nakamura Y."/>
            <person name="Ichinomiya M."/>
            <person name="Sato N."/>
            <person name="Blanc-Mathieu R."/>
            <person name="Endo H."/>
            <person name="Kuwata A."/>
            <person name="Ogata H."/>
        </authorList>
    </citation>
    <scope>NUCLEOTIDE SEQUENCE [LARGE SCALE GENOMIC DNA]</scope>
    <source>
        <strain evidence="3">NIES 3699</strain>
    </source>
</reference>